<dbReference type="EMBL" id="SDEE01000044">
    <property type="protein sequence ID" value="RXW23360.1"/>
    <property type="molecule type" value="Genomic_DNA"/>
</dbReference>
<keyword evidence="7 12" id="KW-0808">Transferase</keyword>
<evidence type="ECO:0000256" key="5">
    <source>
        <dbReference type="ARBA" id="ARBA00022502"/>
    </source>
</evidence>
<keyword evidence="6 12" id="KW-0328">Glycosyltransferase</keyword>
<feature type="transmembrane region" description="Helical" evidence="12">
    <location>
        <begin position="134"/>
        <end position="163"/>
    </location>
</feature>
<dbReference type="Pfam" id="PF04188">
    <property type="entry name" value="Mannosyl_trans2"/>
    <property type="match status" value="1"/>
</dbReference>
<feature type="transmembrane region" description="Helical" evidence="12">
    <location>
        <begin position="170"/>
        <end position="189"/>
    </location>
</feature>
<feature type="signal peptide" evidence="13">
    <location>
        <begin position="1"/>
        <end position="21"/>
    </location>
</feature>
<keyword evidence="8 12" id="KW-0812">Transmembrane</keyword>
<dbReference type="GO" id="GO:0000009">
    <property type="term" value="F:alpha-1,6-mannosyltransferase activity"/>
    <property type="evidence" value="ECO:0007669"/>
    <property type="project" value="InterPro"/>
</dbReference>
<gene>
    <name evidence="14" type="ORF">EST38_g2487</name>
</gene>
<keyword evidence="9 12" id="KW-0256">Endoplasmic reticulum</keyword>
<sequence>MFLLLLLRALPLPLFDEAADGQLVRWDVLHFLAIARDGHLYEHHWAFLPALPALLRNAGVLPVASLVTILSIDAFRVLYELSEVTLGSKDLAWITTLLALLPSSPVTLFVAPYNEPFFTYLSYRGMLYSARSQYLKASIAFALASCFRSNGVFLAGFIIWGLLIQSKPRFSSAVYATVLSALVFAPFVYHNYSGYVSFCVENPQRPEWCNKIIPSIYTHVQSEYWDNGLFKYWTLQQLPNILIALPPLFLFYVFGFWHLKAVYARSESPFASITLTPHVLHALFTSSLLLFASNTQITLRLAASMPTLYWAAAWLWTHPSKDGKGFQYRSWGKVWVYWSAIWGFISIVLWAAFLPPA</sequence>
<evidence type="ECO:0000256" key="8">
    <source>
        <dbReference type="ARBA" id="ARBA00022692"/>
    </source>
</evidence>
<evidence type="ECO:0000256" key="7">
    <source>
        <dbReference type="ARBA" id="ARBA00022679"/>
    </source>
</evidence>
<dbReference type="STRING" id="2316362.A0A4Q2DSA4"/>
<feature type="chain" id="PRO_5020981169" description="GPI mannosyltransferase 2" evidence="13">
    <location>
        <begin position="22"/>
        <end position="357"/>
    </location>
</feature>
<dbReference type="GO" id="GO:0031501">
    <property type="term" value="C:mannosyltransferase complex"/>
    <property type="evidence" value="ECO:0007669"/>
    <property type="project" value="TreeGrafter"/>
</dbReference>
<comment type="pathway">
    <text evidence="2 12">Glycolipid biosynthesis; glycosylphosphatidylinositol-anchor biosynthesis.</text>
</comment>
<feature type="transmembrane region" description="Helical" evidence="12">
    <location>
        <begin position="91"/>
        <end position="114"/>
    </location>
</feature>
<dbReference type="OrthoDB" id="10252502at2759"/>
<comment type="function">
    <text evidence="12">Mannosyltransferase involved in glycosylphosphatidylinositol-anchor biosynthesis.</text>
</comment>
<feature type="transmembrane region" description="Helical" evidence="12">
    <location>
        <begin position="335"/>
        <end position="353"/>
    </location>
</feature>
<dbReference type="Proteomes" id="UP000290288">
    <property type="component" value="Unassembled WGS sequence"/>
</dbReference>
<keyword evidence="10 12" id="KW-1133">Transmembrane helix</keyword>
<dbReference type="GO" id="GO:0006506">
    <property type="term" value="P:GPI anchor biosynthetic process"/>
    <property type="evidence" value="ECO:0007669"/>
    <property type="project" value="UniProtKB-UniPathway"/>
</dbReference>
<proteinExistence type="inferred from homology"/>
<feature type="transmembrane region" description="Helical" evidence="12">
    <location>
        <begin position="297"/>
        <end position="315"/>
    </location>
</feature>
<keyword evidence="13" id="KW-0732">Signal</keyword>
<dbReference type="PANTHER" id="PTHR12468">
    <property type="entry name" value="GPI MANNOSYLTRANSFERASE 2"/>
    <property type="match status" value="1"/>
</dbReference>
<evidence type="ECO:0000256" key="13">
    <source>
        <dbReference type="SAM" id="SignalP"/>
    </source>
</evidence>
<evidence type="ECO:0000256" key="10">
    <source>
        <dbReference type="ARBA" id="ARBA00022989"/>
    </source>
</evidence>
<dbReference type="EC" id="2.4.1.-" evidence="12"/>
<accession>A0A4Q2DSA4</accession>
<evidence type="ECO:0000256" key="3">
    <source>
        <dbReference type="ARBA" id="ARBA00008698"/>
    </source>
</evidence>
<evidence type="ECO:0000313" key="15">
    <source>
        <dbReference type="Proteomes" id="UP000290288"/>
    </source>
</evidence>
<protein>
    <recommendedName>
        <fullName evidence="4 12">GPI mannosyltransferase 2</fullName>
        <ecNumber evidence="12">2.4.1.-</ecNumber>
    </recommendedName>
</protein>
<keyword evidence="5 12" id="KW-0337">GPI-anchor biosynthesis</keyword>
<organism evidence="14 15">
    <name type="scientific">Candolleomyces aberdarensis</name>
    <dbReference type="NCBI Taxonomy" id="2316362"/>
    <lineage>
        <taxon>Eukaryota</taxon>
        <taxon>Fungi</taxon>
        <taxon>Dikarya</taxon>
        <taxon>Basidiomycota</taxon>
        <taxon>Agaricomycotina</taxon>
        <taxon>Agaricomycetes</taxon>
        <taxon>Agaricomycetidae</taxon>
        <taxon>Agaricales</taxon>
        <taxon>Agaricineae</taxon>
        <taxon>Psathyrellaceae</taxon>
        <taxon>Candolleomyces</taxon>
    </lineage>
</organism>
<evidence type="ECO:0000256" key="12">
    <source>
        <dbReference type="RuleBase" id="RU363112"/>
    </source>
</evidence>
<evidence type="ECO:0000256" key="2">
    <source>
        <dbReference type="ARBA" id="ARBA00004687"/>
    </source>
</evidence>
<evidence type="ECO:0000313" key="14">
    <source>
        <dbReference type="EMBL" id="RXW23360.1"/>
    </source>
</evidence>
<dbReference type="UniPathway" id="UPA00196"/>
<keyword evidence="11 12" id="KW-0472">Membrane</keyword>
<evidence type="ECO:0000256" key="4">
    <source>
        <dbReference type="ARBA" id="ARBA00013795"/>
    </source>
</evidence>
<evidence type="ECO:0000256" key="6">
    <source>
        <dbReference type="ARBA" id="ARBA00022676"/>
    </source>
</evidence>
<evidence type="ECO:0000256" key="9">
    <source>
        <dbReference type="ARBA" id="ARBA00022824"/>
    </source>
</evidence>
<dbReference type="GO" id="GO:0005789">
    <property type="term" value="C:endoplasmic reticulum membrane"/>
    <property type="evidence" value="ECO:0007669"/>
    <property type="project" value="UniProtKB-SubCell"/>
</dbReference>
<dbReference type="GO" id="GO:0004376">
    <property type="term" value="F:GPI mannosyltransferase activity"/>
    <property type="evidence" value="ECO:0007669"/>
    <property type="project" value="InterPro"/>
</dbReference>
<feature type="transmembrane region" description="Helical" evidence="12">
    <location>
        <begin position="59"/>
        <end position="79"/>
    </location>
</feature>
<evidence type="ECO:0000256" key="1">
    <source>
        <dbReference type="ARBA" id="ARBA00004477"/>
    </source>
</evidence>
<keyword evidence="15" id="KW-1185">Reference proteome</keyword>
<dbReference type="InterPro" id="IPR007315">
    <property type="entry name" value="PIG-V/Gpi18"/>
</dbReference>
<name>A0A4Q2DSA4_9AGAR</name>
<comment type="caution">
    <text evidence="14">The sequence shown here is derived from an EMBL/GenBank/DDBJ whole genome shotgun (WGS) entry which is preliminary data.</text>
</comment>
<reference evidence="14 15" key="1">
    <citation type="submission" date="2019-01" db="EMBL/GenBank/DDBJ databases">
        <title>Draft genome sequence of Psathyrella aberdarensis IHI B618.</title>
        <authorList>
            <person name="Buettner E."/>
            <person name="Kellner H."/>
        </authorList>
    </citation>
    <scope>NUCLEOTIDE SEQUENCE [LARGE SCALE GENOMIC DNA]</scope>
    <source>
        <strain evidence="14 15">IHI B618</strain>
    </source>
</reference>
<dbReference type="PANTHER" id="PTHR12468:SF2">
    <property type="entry name" value="GPI MANNOSYLTRANSFERASE 2"/>
    <property type="match status" value="1"/>
</dbReference>
<dbReference type="AlphaFoldDB" id="A0A4Q2DSA4"/>
<feature type="transmembrane region" description="Helical" evidence="12">
    <location>
        <begin position="271"/>
        <end position="291"/>
    </location>
</feature>
<feature type="transmembrane region" description="Helical" evidence="12">
    <location>
        <begin position="241"/>
        <end position="259"/>
    </location>
</feature>
<comment type="similarity">
    <text evidence="3 12">Belongs to the PIGV family.</text>
</comment>
<comment type="subcellular location">
    <subcellularLocation>
        <location evidence="1 12">Endoplasmic reticulum membrane</location>
        <topology evidence="1 12">Multi-pass membrane protein</topology>
    </subcellularLocation>
</comment>
<evidence type="ECO:0000256" key="11">
    <source>
        <dbReference type="ARBA" id="ARBA00023136"/>
    </source>
</evidence>